<sequence>MTLIKTNTAKTVVRLDAEKICMRLHLLLICMFFSVVQAAETPINKVIKLDPIMSIDEIPVEIFIKGYGKIEADVLITDRNRAYIDVNDLFDKLGILCVRSNDTFTGFIENVNRPYVIDFEERQITIDHNTIRSPNGFTKESAAIFVESTVLSDAFGFNMIFNYRSLSIVMDANFELPLVKKARLDKIRQNVSLLQSQNEVKSDSVIGRKWNEPTPCWTYLLNNTVAPTWPSLHPTTSFVKGRGYLYSTQAVNPTKEFAGLLNNGTVTYPLTNSSPDLTVKGFNLIGNPYPSSIDWKATTGWTRSDLITAAGGYDMYIWNPAANNYGVFNSNGTTGTNSVTQYIAPTQGFFVRASTAGSITMGNAVRVNSGANNWMKVKAEKENRLRVKIQANDGTGFDEVLAESIYPVL</sequence>
<evidence type="ECO:0000313" key="1">
    <source>
        <dbReference type="EMBL" id="MBC5846259.1"/>
    </source>
</evidence>
<dbReference type="Proteomes" id="UP000641454">
    <property type="component" value="Unassembled WGS sequence"/>
</dbReference>
<comment type="caution">
    <text evidence="1">The sequence shown here is derived from an EMBL/GenBank/DDBJ whole genome shotgun (WGS) entry which is preliminary data.</text>
</comment>
<organism evidence="1 2">
    <name type="scientific">Flavobacterium muglaense</name>
    <dbReference type="NCBI Taxonomy" id="2764716"/>
    <lineage>
        <taxon>Bacteria</taxon>
        <taxon>Pseudomonadati</taxon>
        <taxon>Bacteroidota</taxon>
        <taxon>Flavobacteriia</taxon>
        <taxon>Flavobacteriales</taxon>
        <taxon>Flavobacteriaceae</taxon>
        <taxon>Flavobacterium</taxon>
    </lineage>
</organism>
<gene>
    <name evidence="1" type="ORF">H8R25_17735</name>
</gene>
<name>A0A923N476_9FLAO</name>
<dbReference type="AlphaFoldDB" id="A0A923N476"/>
<reference evidence="1 2" key="1">
    <citation type="submission" date="2020-08" db="EMBL/GenBank/DDBJ databases">
        <title>Description of novel Flavobacterium F-392 isolate.</title>
        <authorList>
            <person name="Saticioglu I.B."/>
            <person name="Duman M."/>
            <person name="Altun S."/>
        </authorList>
    </citation>
    <scope>NUCLEOTIDE SEQUENCE [LARGE SCALE GENOMIC DNA]</scope>
    <source>
        <strain evidence="1 2">F-392</strain>
    </source>
</reference>
<dbReference type="EMBL" id="JACRUL010000095">
    <property type="protein sequence ID" value="MBC5846259.1"/>
    <property type="molecule type" value="Genomic_DNA"/>
</dbReference>
<dbReference type="RefSeq" id="WP_187021761.1">
    <property type="nucleotide sequence ID" value="NZ_JACRUK010000094.1"/>
</dbReference>
<keyword evidence="2" id="KW-1185">Reference proteome</keyword>
<protein>
    <submittedName>
        <fullName evidence="1">Uncharacterized protein</fullName>
    </submittedName>
</protein>
<accession>A0A923N476</accession>
<evidence type="ECO:0000313" key="2">
    <source>
        <dbReference type="Proteomes" id="UP000641454"/>
    </source>
</evidence>
<proteinExistence type="predicted"/>